<reference evidence="1" key="1">
    <citation type="submission" date="2022-02" db="EMBL/GenBank/DDBJ databases">
        <title>Plant Genome Project.</title>
        <authorList>
            <person name="Zhang R.-G."/>
        </authorList>
    </citation>
    <scope>NUCLEOTIDE SEQUENCE</scope>
    <source>
        <strain evidence="1">AT1</strain>
    </source>
</reference>
<gene>
    <name evidence="1" type="ORF">RHMOL_Rhmol09G0115300</name>
</gene>
<comment type="caution">
    <text evidence="1">The sequence shown here is derived from an EMBL/GenBank/DDBJ whole genome shotgun (WGS) entry which is preliminary data.</text>
</comment>
<dbReference type="EMBL" id="CM046396">
    <property type="protein sequence ID" value="KAI8538582.1"/>
    <property type="molecule type" value="Genomic_DNA"/>
</dbReference>
<evidence type="ECO:0000313" key="2">
    <source>
        <dbReference type="Proteomes" id="UP001062846"/>
    </source>
</evidence>
<protein>
    <submittedName>
        <fullName evidence="1">Uncharacterized protein</fullName>
    </submittedName>
</protein>
<organism evidence="1 2">
    <name type="scientific">Rhododendron molle</name>
    <name type="common">Chinese azalea</name>
    <name type="synonym">Azalea mollis</name>
    <dbReference type="NCBI Taxonomy" id="49168"/>
    <lineage>
        <taxon>Eukaryota</taxon>
        <taxon>Viridiplantae</taxon>
        <taxon>Streptophyta</taxon>
        <taxon>Embryophyta</taxon>
        <taxon>Tracheophyta</taxon>
        <taxon>Spermatophyta</taxon>
        <taxon>Magnoliopsida</taxon>
        <taxon>eudicotyledons</taxon>
        <taxon>Gunneridae</taxon>
        <taxon>Pentapetalae</taxon>
        <taxon>asterids</taxon>
        <taxon>Ericales</taxon>
        <taxon>Ericaceae</taxon>
        <taxon>Ericoideae</taxon>
        <taxon>Rhodoreae</taxon>
        <taxon>Rhododendron</taxon>
    </lineage>
</organism>
<keyword evidence="2" id="KW-1185">Reference proteome</keyword>
<name>A0ACC0MCB1_RHOML</name>
<evidence type="ECO:0000313" key="1">
    <source>
        <dbReference type="EMBL" id="KAI8538582.1"/>
    </source>
</evidence>
<proteinExistence type="predicted"/>
<dbReference type="Proteomes" id="UP001062846">
    <property type="component" value="Chromosome 9"/>
</dbReference>
<accession>A0ACC0MCB1</accession>
<sequence>MAANEGQGEGNQQGPPGWTTDWVISKNPTIVGGDGGTEVCSVQRGGGYGDGEVGGLVATGYGDEVAVG</sequence>